<dbReference type="STRING" id="393762.SAMN05660472_01178"/>
<dbReference type="EMBL" id="FNFP01000002">
    <property type="protein sequence ID" value="SDK39045.1"/>
    <property type="molecule type" value="Genomic_DNA"/>
</dbReference>
<dbReference type="OrthoDB" id="1798711at2"/>
<protein>
    <submittedName>
        <fullName evidence="1">Uncharacterized protein</fullName>
    </submittedName>
</protein>
<reference evidence="1 2" key="1">
    <citation type="submission" date="2016-10" db="EMBL/GenBank/DDBJ databases">
        <authorList>
            <person name="de Groot N.N."/>
        </authorList>
    </citation>
    <scope>NUCLEOTIDE SEQUENCE [LARGE SCALE GENOMIC DNA]</scope>
    <source>
        <strain evidence="1 2">DSM 18346</strain>
    </source>
</reference>
<organism evidence="1 2">
    <name type="scientific">Natronincola ferrireducens</name>
    <dbReference type="NCBI Taxonomy" id="393762"/>
    <lineage>
        <taxon>Bacteria</taxon>
        <taxon>Bacillati</taxon>
        <taxon>Bacillota</taxon>
        <taxon>Clostridia</taxon>
        <taxon>Peptostreptococcales</taxon>
        <taxon>Natronincolaceae</taxon>
        <taxon>Natronincola</taxon>
    </lineage>
</organism>
<evidence type="ECO:0000313" key="1">
    <source>
        <dbReference type="EMBL" id="SDK39045.1"/>
    </source>
</evidence>
<accession>A0A1G9BJL2</accession>
<keyword evidence="2" id="KW-1185">Reference proteome</keyword>
<name>A0A1G9BJL2_9FIRM</name>
<dbReference type="RefSeq" id="WP_090551841.1">
    <property type="nucleotide sequence ID" value="NZ_FNFP01000002.1"/>
</dbReference>
<gene>
    <name evidence="1" type="ORF">SAMN05660472_01178</name>
</gene>
<evidence type="ECO:0000313" key="2">
    <source>
        <dbReference type="Proteomes" id="UP000198718"/>
    </source>
</evidence>
<dbReference type="Proteomes" id="UP000198718">
    <property type="component" value="Unassembled WGS sequence"/>
</dbReference>
<proteinExistence type="predicted"/>
<sequence length="64" mass="7427">MNQLNQKEMMRNCPNCGGINIGRLHKNSYFCSDCYVEVAITRKNDIYLHIHSEDGGIIRKIKLE</sequence>
<dbReference type="AlphaFoldDB" id="A0A1G9BJL2"/>